<dbReference type="RefSeq" id="WP_189047980.1">
    <property type="nucleotide sequence ID" value="NZ_BMNB01000027.1"/>
</dbReference>
<dbReference type="CDD" id="cd00085">
    <property type="entry name" value="HNHc"/>
    <property type="match status" value="1"/>
</dbReference>
<reference evidence="2" key="1">
    <citation type="journal article" date="2014" name="Int. J. Syst. Evol. Microbiol.">
        <title>Complete genome sequence of Corynebacterium casei LMG S-19264T (=DSM 44701T), isolated from a smear-ripened cheese.</title>
        <authorList>
            <consortium name="US DOE Joint Genome Institute (JGI-PGF)"/>
            <person name="Walter F."/>
            <person name="Albersmeier A."/>
            <person name="Kalinowski J."/>
            <person name="Ruckert C."/>
        </authorList>
    </citation>
    <scope>NUCLEOTIDE SEQUENCE</scope>
    <source>
        <strain evidence="2">CGMCC 4.7312</strain>
    </source>
</reference>
<feature type="region of interest" description="Disordered" evidence="1">
    <location>
        <begin position="1"/>
        <end position="21"/>
    </location>
</feature>
<evidence type="ECO:0008006" key="4">
    <source>
        <dbReference type="Google" id="ProtNLM"/>
    </source>
</evidence>
<sequence length="128" mass="14928">MPRPAENYTVPSGGTKGAVYTDTWRAELTRQKDLEKRKLQLQNPEWTQPGLQHLAENGAKRAVEQQHGMGWLDLRLHKGMWEEHHVKPVNWGGDNSLNNLIFIRTGQHTPITNFFEYWLKPEIMKDIK</sequence>
<evidence type="ECO:0000313" key="3">
    <source>
        <dbReference type="Proteomes" id="UP000608890"/>
    </source>
</evidence>
<evidence type="ECO:0000313" key="2">
    <source>
        <dbReference type="EMBL" id="GGM56917.1"/>
    </source>
</evidence>
<gene>
    <name evidence="2" type="ORF">GCM10011608_47190</name>
</gene>
<organism evidence="2 3">
    <name type="scientific">Micromonospora sonchi</name>
    <dbReference type="NCBI Taxonomy" id="1763543"/>
    <lineage>
        <taxon>Bacteria</taxon>
        <taxon>Bacillati</taxon>
        <taxon>Actinomycetota</taxon>
        <taxon>Actinomycetes</taxon>
        <taxon>Micromonosporales</taxon>
        <taxon>Micromonosporaceae</taxon>
        <taxon>Micromonospora</taxon>
    </lineage>
</organism>
<dbReference type="InterPro" id="IPR003615">
    <property type="entry name" value="HNH_nuc"/>
</dbReference>
<evidence type="ECO:0000256" key="1">
    <source>
        <dbReference type="SAM" id="MobiDB-lite"/>
    </source>
</evidence>
<accession>A0A917U5S8</accession>
<reference evidence="2" key="2">
    <citation type="submission" date="2020-09" db="EMBL/GenBank/DDBJ databases">
        <authorList>
            <person name="Sun Q."/>
            <person name="Zhou Y."/>
        </authorList>
    </citation>
    <scope>NUCLEOTIDE SEQUENCE</scope>
    <source>
        <strain evidence="2">CGMCC 4.7312</strain>
    </source>
</reference>
<comment type="caution">
    <text evidence="2">The sequence shown here is derived from an EMBL/GenBank/DDBJ whole genome shotgun (WGS) entry which is preliminary data.</text>
</comment>
<dbReference type="AlphaFoldDB" id="A0A917U5S8"/>
<name>A0A917U5S8_9ACTN</name>
<keyword evidence="3" id="KW-1185">Reference proteome</keyword>
<dbReference type="EMBL" id="BMNB01000027">
    <property type="protein sequence ID" value="GGM56917.1"/>
    <property type="molecule type" value="Genomic_DNA"/>
</dbReference>
<proteinExistence type="predicted"/>
<protein>
    <recommendedName>
        <fullName evidence="4">HNH endonuclease</fullName>
    </recommendedName>
</protein>
<dbReference type="Proteomes" id="UP000608890">
    <property type="component" value="Unassembled WGS sequence"/>
</dbReference>